<evidence type="ECO:0000256" key="5">
    <source>
        <dbReference type="ARBA" id="ARBA00022777"/>
    </source>
</evidence>
<dbReference type="InterPro" id="IPR001789">
    <property type="entry name" value="Sig_transdc_resp-reg_receiver"/>
</dbReference>
<sequence>MKTKRFHVIQPARSGRWGSTGRELLSSLVEILSFPRPFEDPESEREFLEDHGRRFAGFRRAAGILGLFVWTGYIWVEFSSASRYPAFRHVFSEEMLLRCIGIVVIGIAVALSFRRSFVVEFTARRVLFSAVSASAALLLGQIFIAPSPLQFPYLSGLSLVLFFQFGFLQLRAKSTFLLAAGVVITLMILQAMLRFLDEQNFVFGVIFLFNLTVIGLGVNVQSERHVRERFSAEKALALSNTHLKEANAKLSAKHRALEIAQREQLSKTNALITLKEQQKAAADEANREKSNFLAGATHDLRQPMHALNLYLEAAEEALRKDDVVQSRRLVAQVRKSSTVMGNLFNAVLDLSKLDSGRVCPAYHVFDLTPLVRDAIEQLRPLAAAAGVSLRLRCPPNVSIWVRSDPHWLGRIVANLISNGVKYSDQEKAPRCTVLIGVVRSVNRVRIDVVDNGVGIAPQYWNAIFKPFFQIDNAERDRDRGLGLGLSIVNAMVSMLDEHRVELKSSEGRGSRFSVEIPICHSQILPSRQGSSEESATALGETAGLYVLLVEDDGLVRAATEALLAQWGVLVDSASSVTHVEELLESIERYPDLIITDYQLHDGKTAHDVTESVYRKLGRLVPCLVITGEASSTGGIVDYDQYTLIKPVTPELLRKRILEAIVA</sequence>
<dbReference type="InterPro" id="IPR004358">
    <property type="entry name" value="Sig_transdc_His_kin-like_C"/>
</dbReference>
<feature type="transmembrane region" description="Helical" evidence="7">
    <location>
        <begin position="151"/>
        <end position="168"/>
    </location>
</feature>
<dbReference type="GO" id="GO:0009927">
    <property type="term" value="F:histidine phosphotransfer kinase activity"/>
    <property type="evidence" value="ECO:0007669"/>
    <property type="project" value="TreeGrafter"/>
</dbReference>
<dbReference type="GO" id="GO:0005886">
    <property type="term" value="C:plasma membrane"/>
    <property type="evidence" value="ECO:0007669"/>
    <property type="project" value="TreeGrafter"/>
</dbReference>
<dbReference type="SMART" id="SM00387">
    <property type="entry name" value="HATPase_c"/>
    <property type="match status" value="1"/>
</dbReference>
<dbReference type="EMBL" id="CADIKK010000038">
    <property type="protein sequence ID" value="CAB3804440.1"/>
    <property type="molecule type" value="Genomic_DNA"/>
</dbReference>
<proteinExistence type="predicted"/>
<keyword evidence="7" id="KW-1133">Transmembrane helix</keyword>
<evidence type="ECO:0000313" key="10">
    <source>
        <dbReference type="EMBL" id="CAB3804440.1"/>
    </source>
</evidence>
<feature type="transmembrane region" description="Helical" evidence="7">
    <location>
        <begin position="201"/>
        <end position="220"/>
    </location>
</feature>
<dbReference type="PANTHER" id="PTHR43047">
    <property type="entry name" value="TWO-COMPONENT HISTIDINE PROTEIN KINASE"/>
    <property type="match status" value="1"/>
</dbReference>
<dbReference type="InterPro" id="IPR003594">
    <property type="entry name" value="HATPase_dom"/>
</dbReference>
<protein>
    <recommendedName>
        <fullName evidence="2">histidine kinase</fullName>
        <ecNumber evidence="2">2.7.13.3</ecNumber>
    </recommendedName>
</protein>
<organism evidence="10 11">
    <name type="scientific">Paraburkholderia ultramafica</name>
    <dbReference type="NCBI Taxonomy" id="1544867"/>
    <lineage>
        <taxon>Bacteria</taxon>
        <taxon>Pseudomonadati</taxon>
        <taxon>Pseudomonadota</taxon>
        <taxon>Betaproteobacteria</taxon>
        <taxon>Burkholderiales</taxon>
        <taxon>Burkholderiaceae</taxon>
        <taxon>Paraburkholderia</taxon>
    </lineage>
</organism>
<dbReference type="GO" id="GO:0000155">
    <property type="term" value="F:phosphorelay sensor kinase activity"/>
    <property type="evidence" value="ECO:0007669"/>
    <property type="project" value="InterPro"/>
</dbReference>
<dbReference type="Pfam" id="PF02518">
    <property type="entry name" value="HATPase_c"/>
    <property type="match status" value="1"/>
</dbReference>
<dbReference type="Gene3D" id="1.10.287.130">
    <property type="match status" value="1"/>
</dbReference>
<feature type="modified residue" description="4-aspartylphosphate" evidence="6">
    <location>
        <position position="596"/>
    </location>
</feature>
<dbReference type="InterPro" id="IPR011006">
    <property type="entry name" value="CheY-like_superfamily"/>
</dbReference>
<dbReference type="PROSITE" id="PS50110">
    <property type="entry name" value="RESPONSE_REGULATORY"/>
    <property type="match status" value="1"/>
</dbReference>
<dbReference type="Gene3D" id="3.30.565.10">
    <property type="entry name" value="Histidine kinase-like ATPase, C-terminal domain"/>
    <property type="match status" value="1"/>
</dbReference>
<feature type="transmembrane region" description="Helical" evidence="7">
    <location>
        <begin position="126"/>
        <end position="145"/>
    </location>
</feature>
<keyword evidence="11" id="KW-1185">Reference proteome</keyword>
<evidence type="ECO:0000256" key="3">
    <source>
        <dbReference type="ARBA" id="ARBA00022553"/>
    </source>
</evidence>
<evidence type="ECO:0000256" key="7">
    <source>
        <dbReference type="SAM" id="Phobius"/>
    </source>
</evidence>
<keyword evidence="7" id="KW-0812">Transmembrane</keyword>
<feature type="transmembrane region" description="Helical" evidence="7">
    <location>
        <begin position="57"/>
        <end position="75"/>
    </location>
</feature>
<evidence type="ECO:0000313" key="11">
    <source>
        <dbReference type="Proteomes" id="UP000494365"/>
    </source>
</evidence>
<dbReference type="InterPro" id="IPR005467">
    <property type="entry name" value="His_kinase_dom"/>
</dbReference>
<dbReference type="SMART" id="SM00448">
    <property type="entry name" value="REC"/>
    <property type="match status" value="1"/>
</dbReference>
<name>A0A6S7CAG4_9BURK</name>
<dbReference type="Pfam" id="PF00512">
    <property type="entry name" value="HisKA"/>
    <property type="match status" value="1"/>
</dbReference>
<evidence type="ECO:0000256" key="6">
    <source>
        <dbReference type="PROSITE-ProRule" id="PRU00169"/>
    </source>
</evidence>
<feature type="domain" description="Response regulatory" evidence="9">
    <location>
        <begin position="545"/>
        <end position="660"/>
    </location>
</feature>
<dbReference type="InterPro" id="IPR036890">
    <property type="entry name" value="HATPase_C_sf"/>
</dbReference>
<dbReference type="CDD" id="cd00082">
    <property type="entry name" value="HisKA"/>
    <property type="match status" value="1"/>
</dbReference>
<evidence type="ECO:0000259" key="8">
    <source>
        <dbReference type="PROSITE" id="PS50109"/>
    </source>
</evidence>
<dbReference type="PANTHER" id="PTHR43047:SF72">
    <property type="entry name" value="OSMOSENSING HISTIDINE PROTEIN KINASE SLN1"/>
    <property type="match status" value="1"/>
</dbReference>
<evidence type="ECO:0000256" key="4">
    <source>
        <dbReference type="ARBA" id="ARBA00022679"/>
    </source>
</evidence>
<feature type="transmembrane region" description="Helical" evidence="7">
    <location>
        <begin position="95"/>
        <end position="114"/>
    </location>
</feature>
<evidence type="ECO:0000256" key="2">
    <source>
        <dbReference type="ARBA" id="ARBA00012438"/>
    </source>
</evidence>
<feature type="transmembrane region" description="Helical" evidence="7">
    <location>
        <begin position="175"/>
        <end position="195"/>
    </location>
</feature>
<dbReference type="CDD" id="cd00156">
    <property type="entry name" value="REC"/>
    <property type="match status" value="1"/>
</dbReference>
<reference evidence="10 11" key="1">
    <citation type="submission" date="2020-04" db="EMBL/GenBank/DDBJ databases">
        <authorList>
            <person name="De Canck E."/>
        </authorList>
    </citation>
    <scope>NUCLEOTIDE SEQUENCE [LARGE SCALE GENOMIC DNA]</scope>
    <source>
        <strain evidence="10 11">LMG 28614</strain>
    </source>
</reference>
<dbReference type="PROSITE" id="PS50109">
    <property type="entry name" value="HIS_KIN"/>
    <property type="match status" value="1"/>
</dbReference>
<dbReference type="PRINTS" id="PR00344">
    <property type="entry name" value="BCTRLSENSOR"/>
</dbReference>
<gene>
    <name evidence="10" type="primary">rcsC_16</name>
    <name evidence="10" type="ORF">LMG28614_06034</name>
</gene>
<dbReference type="CDD" id="cd00075">
    <property type="entry name" value="HATPase"/>
    <property type="match status" value="1"/>
</dbReference>
<dbReference type="Gene3D" id="3.40.50.2300">
    <property type="match status" value="1"/>
</dbReference>
<accession>A0A6S7CAG4</accession>
<dbReference type="InterPro" id="IPR036097">
    <property type="entry name" value="HisK_dim/P_sf"/>
</dbReference>
<feature type="domain" description="Histidine kinase" evidence="8">
    <location>
        <begin position="295"/>
        <end position="520"/>
    </location>
</feature>
<dbReference type="AlphaFoldDB" id="A0A6S7CAG4"/>
<evidence type="ECO:0000256" key="1">
    <source>
        <dbReference type="ARBA" id="ARBA00000085"/>
    </source>
</evidence>
<keyword evidence="4 10" id="KW-0808">Transferase</keyword>
<dbReference type="SUPFAM" id="SSF47384">
    <property type="entry name" value="Homodimeric domain of signal transducing histidine kinase"/>
    <property type="match status" value="1"/>
</dbReference>
<dbReference type="EC" id="2.7.13.3" evidence="2"/>
<dbReference type="Pfam" id="PF00072">
    <property type="entry name" value="Response_reg"/>
    <property type="match status" value="1"/>
</dbReference>
<dbReference type="InterPro" id="IPR003661">
    <property type="entry name" value="HisK_dim/P_dom"/>
</dbReference>
<evidence type="ECO:0000259" key="9">
    <source>
        <dbReference type="PROSITE" id="PS50110"/>
    </source>
</evidence>
<comment type="catalytic activity">
    <reaction evidence="1">
        <text>ATP + protein L-histidine = ADP + protein N-phospho-L-histidine.</text>
        <dbReference type="EC" id="2.7.13.3"/>
    </reaction>
</comment>
<keyword evidence="7" id="KW-0472">Membrane</keyword>
<dbReference type="SUPFAM" id="SSF52172">
    <property type="entry name" value="CheY-like"/>
    <property type="match status" value="1"/>
</dbReference>
<keyword evidence="5 10" id="KW-0418">Kinase</keyword>
<dbReference type="Proteomes" id="UP000494365">
    <property type="component" value="Unassembled WGS sequence"/>
</dbReference>
<keyword evidence="3 6" id="KW-0597">Phosphoprotein</keyword>
<dbReference type="SUPFAM" id="SSF55874">
    <property type="entry name" value="ATPase domain of HSP90 chaperone/DNA topoisomerase II/histidine kinase"/>
    <property type="match status" value="1"/>
</dbReference>
<dbReference type="SMART" id="SM00388">
    <property type="entry name" value="HisKA"/>
    <property type="match status" value="1"/>
</dbReference>